<gene>
    <name evidence="3" type="ORF">RJT34_07270</name>
</gene>
<evidence type="ECO:0000256" key="2">
    <source>
        <dbReference type="SAM" id="Phobius"/>
    </source>
</evidence>
<keyword evidence="4" id="KW-1185">Reference proteome</keyword>
<feature type="compositionally biased region" description="Acidic residues" evidence="1">
    <location>
        <begin position="91"/>
        <end position="115"/>
    </location>
</feature>
<dbReference type="PANTHER" id="PTHR36715">
    <property type="entry name" value="BNAANNG41370D PROTEIN"/>
    <property type="match status" value="1"/>
</dbReference>
<dbReference type="EMBL" id="JAYKXN010000002">
    <property type="protein sequence ID" value="KAK7310056.1"/>
    <property type="molecule type" value="Genomic_DNA"/>
</dbReference>
<keyword evidence="2" id="KW-0472">Membrane</keyword>
<dbReference type="AlphaFoldDB" id="A0AAN9PTG2"/>
<sequence length="330" mass="36259">MQVPLIDRINDLQVGLNSLQNPSFPSQITTTFSGIQSVSIAYNFCKWGAVILALVATFGSIINRVTIFIIRFRSKAPSLPPLYDTDVYSSSDDDDDYQNDDDDLTYSSSEFEDEPSASSSFTRLDQFFRVRGAGHNYYNNDNYNSIDDEFQTQDGKHKRRPSIGDIFSLSEIANSKGVVKLWDSIGFGLGLDFDDYEDGVVSAYDVSNGNAPVPASSTASPAVVVSAGEGACGNLELEIWDTRLRRRKPTVVAEWGPTLGKTVRVESGGVQKVYVRDDGRHGVTVGDMRKVSTPLGNVTEPDADTWWDADAIVVSDESFGEQQSMLQQPT</sequence>
<reference evidence="3 4" key="1">
    <citation type="submission" date="2024-01" db="EMBL/GenBank/DDBJ databases">
        <title>The genomes of 5 underutilized Papilionoideae crops provide insights into root nodulation and disease resistance.</title>
        <authorList>
            <person name="Yuan L."/>
        </authorList>
    </citation>
    <scope>NUCLEOTIDE SEQUENCE [LARGE SCALE GENOMIC DNA]</scope>
    <source>
        <strain evidence="3">LY-2023</strain>
        <tissue evidence="3">Leaf</tissue>
    </source>
</reference>
<name>A0AAN9PTG2_CLITE</name>
<dbReference type="PANTHER" id="PTHR36715:SF1">
    <property type="entry name" value="PROTEIN, PUTATIVE-RELATED"/>
    <property type="match status" value="1"/>
</dbReference>
<evidence type="ECO:0000313" key="4">
    <source>
        <dbReference type="Proteomes" id="UP001359559"/>
    </source>
</evidence>
<feature type="transmembrane region" description="Helical" evidence="2">
    <location>
        <begin position="47"/>
        <end position="70"/>
    </location>
</feature>
<accession>A0AAN9PTG2</accession>
<keyword evidence="2" id="KW-0812">Transmembrane</keyword>
<feature type="region of interest" description="Disordered" evidence="1">
    <location>
        <begin position="88"/>
        <end position="118"/>
    </location>
</feature>
<dbReference type="Proteomes" id="UP001359559">
    <property type="component" value="Unassembled WGS sequence"/>
</dbReference>
<comment type="caution">
    <text evidence="3">The sequence shown here is derived from an EMBL/GenBank/DDBJ whole genome shotgun (WGS) entry which is preliminary data.</text>
</comment>
<proteinExistence type="predicted"/>
<keyword evidence="2" id="KW-1133">Transmembrane helix</keyword>
<evidence type="ECO:0000313" key="3">
    <source>
        <dbReference type="EMBL" id="KAK7310056.1"/>
    </source>
</evidence>
<protein>
    <submittedName>
        <fullName evidence="3">Uncharacterized protein</fullName>
    </submittedName>
</protein>
<evidence type="ECO:0000256" key="1">
    <source>
        <dbReference type="SAM" id="MobiDB-lite"/>
    </source>
</evidence>
<organism evidence="3 4">
    <name type="scientific">Clitoria ternatea</name>
    <name type="common">Butterfly pea</name>
    <dbReference type="NCBI Taxonomy" id="43366"/>
    <lineage>
        <taxon>Eukaryota</taxon>
        <taxon>Viridiplantae</taxon>
        <taxon>Streptophyta</taxon>
        <taxon>Embryophyta</taxon>
        <taxon>Tracheophyta</taxon>
        <taxon>Spermatophyta</taxon>
        <taxon>Magnoliopsida</taxon>
        <taxon>eudicotyledons</taxon>
        <taxon>Gunneridae</taxon>
        <taxon>Pentapetalae</taxon>
        <taxon>rosids</taxon>
        <taxon>fabids</taxon>
        <taxon>Fabales</taxon>
        <taxon>Fabaceae</taxon>
        <taxon>Papilionoideae</taxon>
        <taxon>50 kb inversion clade</taxon>
        <taxon>NPAAA clade</taxon>
        <taxon>indigoferoid/millettioid clade</taxon>
        <taxon>Phaseoleae</taxon>
        <taxon>Clitoria</taxon>
    </lineage>
</organism>